<gene>
    <name evidence="2" type="ORF">C2G38_2199510</name>
</gene>
<evidence type="ECO:0000313" key="3">
    <source>
        <dbReference type="Proteomes" id="UP000266673"/>
    </source>
</evidence>
<feature type="compositionally biased region" description="Acidic residues" evidence="1">
    <location>
        <begin position="71"/>
        <end position="96"/>
    </location>
</feature>
<evidence type="ECO:0000256" key="1">
    <source>
        <dbReference type="SAM" id="MobiDB-lite"/>
    </source>
</evidence>
<sequence length="96" mass="11511">MKIRDSIVSSFYGKFTHREYKKIKTHINKIDLAELEMKEEETKQPLEKKIDLENLEREQPEGENGDLTKELEEETETKEEDEEEPEPEEEIEQEDN</sequence>
<evidence type="ECO:0000313" key="2">
    <source>
        <dbReference type="EMBL" id="RIB12867.1"/>
    </source>
</evidence>
<keyword evidence="3" id="KW-1185">Reference proteome</keyword>
<protein>
    <submittedName>
        <fullName evidence="2">Uncharacterized protein</fullName>
    </submittedName>
</protein>
<comment type="caution">
    <text evidence="2">The sequence shown here is derived from an EMBL/GenBank/DDBJ whole genome shotgun (WGS) entry which is preliminary data.</text>
</comment>
<organism evidence="2 3">
    <name type="scientific">Gigaspora rosea</name>
    <dbReference type="NCBI Taxonomy" id="44941"/>
    <lineage>
        <taxon>Eukaryota</taxon>
        <taxon>Fungi</taxon>
        <taxon>Fungi incertae sedis</taxon>
        <taxon>Mucoromycota</taxon>
        <taxon>Glomeromycotina</taxon>
        <taxon>Glomeromycetes</taxon>
        <taxon>Diversisporales</taxon>
        <taxon>Gigasporaceae</taxon>
        <taxon>Gigaspora</taxon>
    </lineage>
</organism>
<name>A0A397UUK7_9GLOM</name>
<proteinExistence type="predicted"/>
<accession>A0A397UUK7</accession>
<feature type="region of interest" description="Disordered" evidence="1">
    <location>
        <begin position="36"/>
        <end position="96"/>
    </location>
</feature>
<dbReference type="EMBL" id="QKWP01000982">
    <property type="protein sequence ID" value="RIB12867.1"/>
    <property type="molecule type" value="Genomic_DNA"/>
</dbReference>
<dbReference type="Proteomes" id="UP000266673">
    <property type="component" value="Unassembled WGS sequence"/>
</dbReference>
<dbReference type="AlphaFoldDB" id="A0A397UUK7"/>
<reference evidence="2 3" key="1">
    <citation type="submission" date="2018-06" db="EMBL/GenBank/DDBJ databases">
        <title>Comparative genomics reveals the genomic features of Rhizophagus irregularis, R. cerebriforme, R. diaphanum and Gigaspora rosea, and their symbiotic lifestyle signature.</title>
        <authorList>
            <person name="Morin E."/>
            <person name="San Clemente H."/>
            <person name="Chen E.C.H."/>
            <person name="De La Providencia I."/>
            <person name="Hainaut M."/>
            <person name="Kuo A."/>
            <person name="Kohler A."/>
            <person name="Murat C."/>
            <person name="Tang N."/>
            <person name="Roy S."/>
            <person name="Loubradou J."/>
            <person name="Henrissat B."/>
            <person name="Grigoriev I.V."/>
            <person name="Corradi N."/>
            <person name="Roux C."/>
            <person name="Martin F.M."/>
        </authorList>
    </citation>
    <scope>NUCLEOTIDE SEQUENCE [LARGE SCALE GENOMIC DNA]</scope>
    <source>
        <strain evidence="2 3">DAOM 194757</strain>
    </source>
</reference>
<feature type="compositionally biased region" description="Basic and acidic residues" evidence="1">
    <location>
        <begin position="36"/>
        <end position="70"/>
    </location>
</feature>